<dbReference type="InterPro" id="IPR053070">
    <property type="entry name" value="RING-type_E3_ubiquitin-ligase"/>
</dbReference>
<reference evidence="5 6" key="1">
    <citation type="submission" date="2018-10" db="EMBL/GenBank/DDBJ databases">
        <title>A high-quality apple genome assembly.</title>
        <authorList>
            <person name="Hu J."/>
        </authorList>
    </citation>
    <scope>NUCLEOTIDE SEQUENCE [LARGE SCALE GENOMIC DNA]</scope>
    <source>
        <strain evidence="6">cv. HFTH1</strain>
        <tissue evidence="5">Young leaf</tissue>
    </source>
</reference>
<evidence type="ECO:0000256" key="3">
    <source>
        <dbReference type="SAM" id="Phobius"/>
    </source>
</evidence>
<dbReference type="CDD" id="cd16461">
    <property type="entry name" value="RING-H2_EL5-like"/>
    <property type="match status" value="1"/>
</dbReference>
<dbReference type="InterPro" id="IPR001841">
    <property type="entry name" value="Znf_RING"/>
</dbReference>
<evidence type="ECO:0000313" key="5">
    <source>
        <dbReference type="EMBL" id="RXH93097.1"/>
    </source>
</evidence>
<sequence length="261" mass="29565">MISSGINLVMTVIGFAVSTMFIVFVCTRLVCARIHLSVSRRSFPIASGSDLNILERGLHGVEPVVIANFPTKKYSDAFFSAVEDAHVEEMRMLHWMCGHMRKDRIRNEDIRGKVGVAEIEGKMRENRLRCTVCLAEYHGDDVLRILPYCEHSFHVTCIDIWLQQHSTCPVCRISLREFPEIKRRMQPLSCSAIRSHYGTESFNTLSYRYLLNSRASRTHENHGMDPIQEDHAASEGDATDAGENSSSLTESNQISNQISKD</sequence>
<evidence type="ECO:0000256" key="2">
    <source>
        <dbReference type="SAM" id="MobiDB-lite"/>
    </source>
</evidence>
<comment type="caution">
    <text evidence="5">The sequence shown here is derived from an EMBL/GenBank/DDBJ whole genome shotgun (WGS) entry which is preliminary data.</text>
</comment>
<dbReference type="EMBL" id="RDQH01000333">
    <property type="protein sequence ID" value="RXH93097.1"/>
    <property type="molecule type" value="Genomic_DNA"/>
</dbReference>
<dbReference type="Proteomes" id="UP000290289">
    <property type="component" value="Chromosome 7"/>
</dbReference>
<feature type="domain" description="RING-type" evidence="4">
    <location>
        <begin position="130"/>
        <end position="172"/>
    </location>
</feature>
<keyword evidence="1" id="KW-0863">Zinc-finger</keyword>
<dbReference type="GO" id="GO:0008270">
    <property type="term" value="F:zinc ion binding"/>
    <property type="evidence" value="ECO:0007669"/>
    <property type="project" value="UniProtKB-KW"/>
</dbReference>
<accession>A0A498JE50</accession>
<dbReference type="InterPro" id="IPR013083">
    <property type="entry name" value="Znf_RING/FYVE/PHD"/>
</dbReference>
<dbReference type="SUPFAM" id="SSF57850">
    <property type="entry name" value="RING/U-box"/>
    <property type="match status" value="1"/>
</dbReference>
<keyword evidence="6" id="KW-1185">Reference proteome</keyword>
<feature type="region of interest" description="Disordered" evidence="2">
    <location>
        <begin position="219"/>
        <end position="261"/>
    </location>
</feature>
<dbReference type="PROSITE" id="PS50089">
    <property type="entry name" value="ZF_RING_2"/>
    <property type="match status" value="1"/>
</dbReference>
<keyword evidence="3" id="KW-0472">Membrane</keyword>
<keyword evidence="3" id="KW-0812">Transmembrane</keyword>
<keyword evidence="1" id="KW-0862">Zinc</keyword>
<gene>
    <name evidence="5" type="ORF">DVH24_013673</name>
</gene>
<dbReference type="Gene3D" id="3.30.40.10">
    <property type="entry name" value="Zinc/RING finger domain, C3HC4 (zinc finger)"/>
    <property type="match status" value="1"/>
</dbReference>
<dbReference type="SMART" id="SM00184">
    <property type="entry name" value="RING"/>
    <property type="match status" value="1"/>
</dbReference>
<evidence type="ECO:0000256" key="1">
    <source>
        <dbReference type="PROSITE-ProRule" id="PRU00175"/>
    </source>
</evidence>
<keyword evidence="3" id="KW-1133">Transmembrane helix</keyword>
<feature type="compositionally biased region" description="Basic and acidic residues" evidence="2">
    <location>
        <begin position="219"/>
        <end position="234"/>
    </location>
</feature>
<protein>
    <recommendedName>
        <fullName evidence="4">RING-type domain-containing protein</fullName>
    </recommendedName>
</protein>
<name>A0A498JE50_MALDO</name>
<dbReference type="PANTHER" id="PTHR47035:SF3">
    <property type="entry name" value="OS11G0150450 PROTEIN"/>
    <property type="match status" value="1"/>
</dbReference>
<organism evidence="5 6">
    <name type="scientific">Malus domestica</name>
    <name type="common">Apple</name>
    <name type="synonym">Pyrus malus</name>
    <dbReference type="NCBI Taxonomy" id="3750"/>
    <lineage>
        <taxon>Eukaryota</taxon>
        <taxon>Viridiplantae</taxon>
        <taxon>Streptophyta</taxon>
        <taxon>Embryophyta</taxon>
        <taxon>Tracheophyta</taxon>
        <taxon>Spermatophyta</taxon>
        <taxon>Magnoliopsida</taxon>
        <taxon>eudicotyledons</taxon>
        <taxon>Gunneridae</taxon>
        <taxon>Pentapetalae</taxon>
        <taxon>rosids</taxon>
        <taxon>fabids</taxon>
        <taxon>Rosales</taxon>
        <taxon>Rosaceae</taxon>
        <taxon>Amygdaloideae</taxon>
        <taxon>Maleae</taxon>
        <taxon>Malus</taxon>
    </lineage>
</organism>
<keyword evidence="1" id="KW-0479">Metal-binding</keyword>
<evidence type="ECO:0000313" key="6">
    <source>
        <dbReference type="Proteomes" id="UP000290289"/>
    </source>
</evidence>
<feature type="compositionally biased region" description="Polar residues" evidence="2">
    <location>
        <begin position="242"/>
        <end position="261"/>
    </location>
</feature>
<proteinExistence type="predicted"/>
<dbReference type="AlphaFoldDB" id="A0A498JE50"/>
<feature type="transmembrane region" description="Helical" evidence="3">
    <location>
        <begin position="6"/>
        <end position="31"/>
    </location>
</feature>
<evidence type="ECO:0000259" key="4">
    <source>
        <dbReference type="PROSITE" id="PS50089"/>
    </source>
</evidence>
<dbReference type="PANTHER" id="PTHR47035">
    <property type="entry name" value="OS11G0150450 PROTEIN"/>
    <property type="match status" value="1"/>
</dbReference>
<dbReference type="Pfam" id="PF13639">
    <property type="entry name" value="zf-RING_2"/>
    <property type="match status" value="1"/>
</dbReference>